<dbReference type="AlphaFoldDB" id="A0A8T2FQG4"/>
<sequence length="49" mass="5391">ATNENAHTTKIPKRALVFSLFNMARTTTSRTKANNAEKTPAKSMLILNS</sequence>
<dbReference type="Proteomes" id="UP000694240">
    <property type="component" value="Chromosome 2"/>
</dbReference>
<reference evidence="2 3" key="1">
    <citation type="submission" date="2020-12" db="EMBL/GenBank/DDBJ databases">
        <title>Concerted genomic and epigenomic changes stabilize Arabidopsis allopolyploids.</title>
        <authorList>
            <person name="Chen Z."/>
        </authorList>
    </citation>
    <scope>NUCLEOTIDE SEQUENCE [LARGE SCALE GENOMIC DNA]</scope>
    <source>
        <strain evidence="2">Allo738</strain>
        <tissue evidence="2">Leaf</tissue>
    </source>
</reference>
<organism evidence="2 3">
    <name type="scientific">Arabidopsis thaliana x Arabidopsis arenosa</name>
    <dbReference type="NCBI Taxonomy" id="1240361"/>
    <lineage>
        <taxon>Eukaryota</taxon>
        <taxon>Viridiplantae</taxon>
        <taxon>Streptophyta</taxon>
        <taxon>Embryophyta</taxon>
        <taxon>Tracheophyta</taxon>
        <taxon>Spermatophyta</taxon>
        <taxon>Magnoliopsida</taxon>
        <taxon>eudicotyledons</taxon>
        <taxon>Gunneridae</taxon>
        <taxon>Pentapetalae</taxon>
        <taxon>rosids</taxon>
        <taxon>malvids</taxon>
        <taxon>Brassicales</taxon>
        <taxon>Brassicaceae</taxon>
        <taxon>Camelineae</taxon>
        <taxon>Arabidopsis</taxon>
    </lineage>
</organism>
<keyword evidence="3" id="KW-1185">Reference proteome</keyword>
<accession>A0A8T2FQG4</accession>
<comment type="caution">
    <text evidence="2">The sequence shown here is derived from an EMBL/GenBank/DDBJ whole genome shotgun (WGS) entry which is preliminary data.</text>
</comment>
<feature type="non-terminal residue" evidence="2">
    <location>
        <position position="49"/>
    </location>
</feature>
<protein>
    <submittedName>
        <fullName evidence="2">Uncharacterized protein</fullName>
    </submittedName>
</protein>
<evidence type="ECO:0000313" key="2">
    <source>
        <dbReference type="EMBL" id="KAG7638505.1"/>
    </source>
</evidence>
<feature type="region of interest" description="Disordered" evidence="1">
    <location>
        <begin position="29"/>
        <end position="49"/>
    </location>
</feature>
<name>A0A8T2FQG4_9BRAS</name>
<proteinExistence type="predicted"/>
<evidence type="ECO:0000313" key="3">
    <source>
        <dbReference type="Proteomes" id="UP000694240"/>
    </source>
</evidence>
<evidence type="ECO:0000256" key="1">
    <source>
        <dbReference type="SAM" id="MobiDB-lite"/>
    </source>
</evidence>
<gene>
    <name evidence="2" type="ORF">ISN45_At02g029380</name>
</gene>
<feature type="non-terminal residue" evidence="2">
    <location>
        <position position="1"/>
    </location>
</feature>
<dbReference type="EMBL" id="JAEFBK010000002">
    <property type="protein sequence ID" value="KAG7638505.1"/>
    <property type="molecule type" value="Genomic_DNA"/>
</dbReference>